<reference evidence="2" key="2">
    <citation type="journal article" date="2024" name="Antonie Van Leeuwenhoek">
        <title>Roseihalotalea indica gen. nov., sp. nov., a halophilic Bacteroidetes from mesopelagic Southwest Indian Ocean with higher carbohydrate metabolic potential.</title>
        <authorList>
            <person name="Chen B."/>
            <person name="Zhang M."/>
            <person name="Lin D."/>
            <person name="Ye J."/>
            <person name="Tang K."/>
        </authorList>
    </citation>
    <scope>NUCLEOTIDE SEQUENCE</scope>
    <source>
        <strain evidence="2">TK19036</strain>
    </source>
</reference>
<dbReference type="EMBL" id="CP120682">
    <property type="protein sequence ID" value="WKN38463.1"/>
    <property type="molecule type" value="Genomic_DNA"/>
</dbReference>
<organism evidence="2">
    <name type="scientific">Roseihalotalea indica</name>
    <dbReference type="NCBI Taxonomy" id="2867963"/>
    <lineage>
        <taxon>Bacteria</taxon>
        <taxon>Pseudomonadati</taxon>
        <taxon>Bacteroidota</taxon>
        <taxon>Cytophagia</taxon>
        <taxon>Cytophagales</taxon>
        <taxon>Catalimonadaceae</taxon>
        <taxon>Roseihalotalea</taxon>
    </lineage>
</organism>
<feature type="transmembrane region" description="Helical" evidence="1">
    <location>
        <begin position="55"/>
        <end position="76"/>
    </location>
</feature>
<keyword evidence="1" id="KW-0812">Transmembrane</keyword>
<sequence>MNTKTAKRWAQTRVQGKWGFTLCRGVLAWGLPVGIITGMIRGFNYSTLQISYAHFMTYLLLSMVGGGLVFGLAAWYTAEKEYQAYINGRSNR</sequence>
<keyword evidence="1" id="KW-0472">Membrane</keyword>
<feature type="transmembrane region" description="Helical" evidence="1">
    <location>
        <begin position="21"/>
        <end position="43"/>
    </location>
</feature>
<accession>A0AA49GS06</accession>
<protein>
    <submittedName>
        <fullName evidence="2">Uncharacterized protein</fullName>
    </submittedName>
</protein>
<reference evidence="2" key="1">
    <citation type="journal article" date="2023" name="Comput. Struct. Biotechnol. J.">
        <title>Discovery of a novel marine Bacteroidetes with a rich repertoire of carbohydrate-active enzymes.</title>
        <authorList>
            <person name="Chen B."/>
            <person name="Liu G."/>
            <person name="Chen Q."/>
            <person name="Wang H."/>
            <person name="Liu L."/>
            <person name="Tang K."/>
        </authorList>
    </citation>
    <scope>NUCLEOTIDE SEQUENCE</scope>
    <source>
        <strain evidence="2">TK19036</strain>
    </source>
</reference>
<keyword evidence="1" id="KW-1133">Transmembrane helix</keyword>
<name>A0AA49GS06_9BACT</name>
<evidence type="ECO:0000313" key="2">
    <source>
        <dbReference type="EMBL" id="WKN38463.1"/>
    </source>
</evidence>
<evidence type="ECO:0000256" key="1">
    <source>
        <dbReference type="SAM" id="Phobius"/>
    </source>
</evidence>
<dbReference type="AlphaFoldDB" id="A0AA49GS06"/>
<gene>
    <name evidence="2" type="ORF">K4G66_07075</name>
</gene>
<proteinExistence type="predicted"/>